<dbReference type="RefSeq" id="WP_188086055.1">
    <property type="nucleotide sequence ID" value="NZ_JACVFC010000001.1"/>
</dbReference>
<proteinExistence type="predicted"/>
<keyword evidence="2" id="KW-1185">Reference proteome</keyword>
<reference evidence="1 2" key="1">
    <citation type="submission" date="2020-09" db="EMBL/GenBank/DDBJ databases">
        <title>Genome sequences of type strains of Chitinophaga qingshengii and Chitinophaga varians.</title>
        <authorList>
            <person name="Kittiwongwattana C."/>
        </authorList>
    </citation>
    <scope>NUCLEOTIDE SEQUENCE [LARGE SCALE GENOMIC DNA]</scope>
    <source>
        <strain evidence="1 2">JCM 30026</strain>
    </source>
</reference>
<evidence type="ECO:0000313" key="2">
    <source>
        <dbReference type="Proteomes" id="UP000659124"/>
    </source>
</evidence>
<comment type="caution">
    <text evidence="1">The sequence shown here is derived from an EMBL/GenBank/DDBJ whole genome shotgun (WGS) entry which is preliminary data.</text>
</comment>
<accession>A0ABR7TF15</accession>
<organism evidence="1 2">
    <name type="scientific">Chitinophaga qingshengii</name>
    <dbReference type="NCBI Taxonomy" id="1569794"/>
    <lineage>
        <taxon>Bacteria</taxon>
        <taxon>Pseudomonadati</taxon>
        <taxon>Bacteroidota</taxon>
        <taxon>Chitinophagia</taxon>
        <taxon>Chitinophagales</taxon>
        <taxon>Chitinophagaceae</taxon>
        <taxon>Chitinophaga</taxon>
    </lineage>
</organism>
<dbReference type="EMBL" id="JACVFC010000001">
    <property type="protein sequence ID" value="MBC9928895.1"/>
    <property type="molecule type" value="Genomic_DNA"/>
</dbReference>
<name>A0ABR7TF15_9BACT</name>
<evidence type="ECO:0000313" key="1">
    <source>
        <dbReference type="EMBL" id="MBC9928895.1"/>
    </source>
</evidence>
<dbReference type="Proteomes" id="UP000659124">
    <property type="component" value="Unassembled WGS sequence"/>
</dbReference>
<gene>
    <name evidence="1" type="ORF">ICL07_00830</name>
</gene>
<protein>
    <submittedName>
        <fullName evidence="1">Uncharacterized protein</fullName>
    </submittedName>
</protein>
<sequence length="432" mass="49651">MYTSYIGRKFIAYYNRQKAKSYTAETFFLDKFFPCFFTDEGHLMHVANSPFHYAPAKAAVATYKSKSAAQLETLKESINENKVYMGNYVGGPALGTDATTSGQLTSIGGIINREDVYASWIGAALGIGVSGGYVMLIDNEELLLFLYKGWKKYKKYLEQTPGLKDKQIETWNGNWVSQRLENPDCDDYDWIRAEKIMGKLAIRTESWAEVTFALARKFHRLESIIVYGYNLSQTNTTLGFVSLMVSEVKRLFEWRRKIFLQDDPGGLKENHITTLATYYDFKAASKMGTVGLKALEPKELREYMPKPFGRGKDFVYSKDAAQHFQIFKIWLMAMLNKIELLNLADKVAIALKEFAKSDKKGRSIRDQLSKEIRESKTRKQFIDNLKAMLDEVPTEADDFYNIVEETLIMPVDHFPLFLTLIRFQYSYRTAKS</sequence>